<keyword evidence="1 3" id="KW-0723">Serine/threonine-protein kinase</keyword>
<dbReference type="KEGG" id="mmc:Mmcs_0408"/>
<dbReference type="PANTHER" id="PTHR35526:SF3">
    <property type="entry name" value="ANTI-SIGMA-F FACTOR RSBW"/>
    <property type="match status" value="1"/>
</dbReference>
<keyword evidence="1 3" id="KW-0808">Transferase</keyword>
<accession>A0A5Q5BEI4</accession>
<protein>
    <submittedName>
        <fullName evidence="3">Putative anti-sigma regulatory factor, serine/threonine protein kinase</fullName>
    </submittedName>
</protein>
<dbReference type="PANTHER" id="PTHR35526">
    <property type="entry name" value="ANTI-SIGMA-F FACTOR RSBW-RELATED"/>
    <property type="match status" value="1"/>
</dbReference>
<dbReference type="EMBL" id="CP000384">
    <property type="protein sequence ID" value="ABG06529.1"/>
    <property type="molecule type" value="Genomic_DNA"/>
</dbReference>
<dbReference type="GO" id="GO:0004674">
    <property type="term" value="F:protein serine/threonine kinase activity"/>
    <property type="evidence" value="ECO:0007669"/>
    <property type="project" value="UniProtKB-KW"/>
</dbReference>
<name>A0A5Q5BEI4_MYCSS</name>
<dbReference type="InterPro" id="IPR003594">
    <property type="entry name" value="HATPase_dom"/>
</dbReference>
<reference evidence="3" key="1">
    <citation type="submission" date="2006-06" db="EMBL/GenBank/DDBJ databases">
        <title>Complete sequence of chromosome of Mycobacterium sp. MCS.</title>
        <authorList>
            <consortium name="US DOE Joint Genome Institute"/>
            <person name="Copeland A."/>
            <person name="Lucas S."/>
            <person name="Lapidus A."/>
            <person name="Barry K."/>
            <person name="Detter J.C."/>
            <person name="Glavina del Rio T."/>
            <person name="Hammon N."/>
            <person name="Israni S."/>
            <person name="Dalin E."/>
            <person name="Tice H."/>
            <person name="Pitluck S."/>
            <person name="Martinez M."/>
            <person name="Schmutz J."/>
            <person name="Larimer F."/>
            <person name="Land M."/>
            <person name="Hauser L."/>
            <person name="Kyrpides N."/>
            <person name="Kim E."/>
            <person name="Miller C.D."/>
            <person name="Hughes J.E."/>
            <person name="Anderson A.J."/>
            <person name="Sims R.C."/>
            <person name="Richardson P."/>
        </authorList>
    </citation>
    <scope>NUCLEOTIDE SEQUENCE [LARGE SCALE GENOMIC DNA]</scope>
    <source>
        <strain evidence="3">MCS</strain>
    </source>
</reference>
<evidence type="ECO:0000313" key="3">
    <source>
        <dbReference type="EMBL" id="ABG06529.1"/>
    </source>
</evidence>
<sequence length="137" mass="15197">MATHDPSVVLETTTGPDTLDAVQRTLDTLWAEHDVDEMVRMHVDLAVGEIAANIIEHSGGGDPVRMRMEVSLDPDVVRTTFFDDGHPSPIDLGEVSMPEELSDRGRGLAIAHRVLDELSYRRDSDGNHWTLVRSRTP</sequence>
<dbReference type="CDD" id="cd16936">
    <property type="entry name" value="HATPase_RsbW-like"/>
    <property type="match status" value="1"/>
</dbReference>
<keyword evidence="1 3" id="KW-0418">Kinase</keyword>
<dbReference type="InterPro" id="IPR036890">
    <property type="entry name" value="HATPase_C_sf"/>
</dbReference>
<dbReference type="Pfam" id="PF13581">
    <property type="entry name" value="HATPase_c_2"/>
    <property type="match status" value="1"/>
</dbReference>
<dbReference type="SUPFAM" id="SSF55874">
    <property type="entry name" value="ATPase domain of HSP90 chaperone/DNA topoisomerase II/histidine kinase"/>
    <property type="match status" value="1"/>
</dbReference>
<dbReference type="AlphaFoldDB" id="A0A5Q5BEI4"/>
<feature type="domain" description="Histidine kinase/HSP90-like ATPase" evidence="2">
    <location>
        <begin position="16"/>
        <end position="131"/>
    </location>
</feature>
<evidence type="ECO:0000259" key="2">
    <source>
        <dbReference type="Pfam" id="PF13581"/>
    </source>
</evidence>
<evidence type="ECO:0000256" key="1">
    <source>
        <dbReference type="ARBA" id="ARBA00022527"/>
    </source>
</evidence>
<dbReference type="Gene3D" id="3.30.565.10">
    <property type="entry name" value="Histidine kinase-like ATPase, C-terminal domain"/>
    <property type="match status" value="1"/>
</dbReference>
<organism evidence="3">
    <name type="scientific">Mycobacterium sp. (strain MCS)</name>
    <dbReference type="NCBI Taxonomy" id="164756"/>
    <lineage>
        <taxon>Bacteria</taxon>
        <taxon>Bacillati</taxon>
        <taxon>Actinomycetota</taxon>
        <taxon>Actinomycetes</taxon>
        <taxon>Mycobacteriales</taxon>
        <taxon>Mycobacteriaceae</taxon>
        <taxon>Mycobacterium</taxon>
    </lineage>
</organism>
<gene>
    <name evidence="3" type="ordered locus">Mmcs_0408</name>
</gene>
<proteinExistence type="predicted"/>
<dbReference type="InterPro" id="IPR050267">
    <property type="entry name" value="Anti-sigma-factor_SerPK"/>
</dbReference>